<evidence type="ECO:0000313" key="1">
    <source>
        <dbReference type="EMBL" id="MDO6357530.1"/>
    </source>
</evidence>
<sequence>MGGKVSEAVVAELSGEFERINKSVAQQIVKSFSESVISSLATDIANDEEVKELLKNMIRK</sequence>
<organism evidence="1 2">
    <name type="scientific">Bacteroides caccae</name>
    <dbReference type="NCBI Taxonomy" id="47678"/>
    <lineage>
        <taxon>Bacteria</taxon>
        <taxon>Pseudomonadati</taxon>
        <taxon>Bacteroidota</taxon>
        <taxon>Bacteroidia</taxon>
        <taxon>Bacteroidales</taxon>
        <taxon>Bacteroidaceae</taxon>
        <taxon>Bacteroides</taxon>
    </lineage>
</organism>
<gene>
    <name evidence="1" type="ORF">Q4469_07485</name>
</gene>
<dbReference type="AlphaFoldDB" id="A0AAW7WMW2"/>
<accession>A0AAW7WMW2</accession>
<proteinExistence type="predicted"/>
<reference evidence="1" key="1">
    <citation type="submission" date="2023-07" db="EMBL/GenBank/DDBJ databases">
        <title>Whole Genome Sequencing of Colonoscopy isolates.</title>
        <authorList>
            <person name="Surve S.V."/>
            <person name="Valls R.A."/>
            <person name="Barrak K.E."/>
            <person name="Gardner T.B."/>
            <person name="O'Toole G.A."/>
        </authorList>
    </citation>
    <scope>NUCLEOTIDE SEQUENCE</scope>
    <source>
        <strain evidence="1">GP0119</strain>
    </source>
</reference>
<dbReference type="RefSeq" id="WP_303447254.1">
    <property type="nucleotide sequence ID" value="NZ_JAUONJ010000006.1"/>
</dbReference>
<evidence type="ECO:0000313" key="2">
    <source>
        <dbReference type="Proteomes" id="UP001170023"/>
    </source>
</evidence>
<comment type="caution">
    <text evidence="1">The sequence shown here is derived from an EMBL/GenBank/DDBJ whole genome shotgun (WGS) entry which is preliminary data.</text>
</comment>
<dbReference type="EMBL" id="JAUONL010000004">
    <property type="protein sequence ID" value="MDO6357530.1"/>
    <property type="molecule type" value="Genomic_DNA"/>
</dbReference>
<protein>
    <submittedName>
        <fullName evidence="1">Uncharacterized protein</fullName>
    </submittedName>
</protein>
<name>A0AAW7WMW2_9BACE</name>
<dbReference type="Proteomes" id="UP001170023">
    <property type="component" value="Unassembled WGS sequence"/>
</dbReference>